<evidence type="ECO:0000256" key="6">
    <source>
        <dbReference type="SAM" id="SignalP"/>
    </source>
</evidence>
<dbReference type="AlphaFoldDB" id="A0A7W7YF73"/>
<name>A0A7W7YF73_9BACT</name>
<keyword evidence="3" id="KW-0378">Hydrolase</keyword>
<feature type="domain" description="Peptidase metallopeptidase" evidence="7">
    <location>
        <begin position="51"/>
        <end position="209"/>
    </location>
</feature>
<sequence length="228" mass="25549">MKKSAFSLSLCLWTACLVSNCAYHEIAWQNKEISGSAVSPLGAGKPVSYNKPQLWNKRHLTWQLDTAKPVPARLSEEELIREIDESFKSWEAAGVFTFSRARAGEPADIVISFGTPPGKPWDGQTGLMGHASFPWSRDRGHIYLDPSEWWSTRSFALVGDPITKWLPHEIGHVLGLQHTHASNETMSENGPYKMPDKTSYAQLRHLYAPLTPVFTWVHCVMDVSAEAE</sequence>
<dbReference type="GO" id="GO:0008270">
    <property type="term" value="F:zinc ion binding"/>
    <property type="evidence" value="ECO:0007669"/>
    <property type="project" value="InterPro"/>
</dbReference>
<protein>
    <recommendedName>
        <fullName evidence="7">Peptidase metallopeptidase domain-containing protein</fullName>
    </recommendedName>
</protein>
<dbReference type="Pfam" id="PF00413">
    <property type="entry name" value="Peptidase_M10"/>
    <property type="match status" value="1"/>
</dbReference>
<dbReference type="EMBL" id="JACHIG010000013">
    <property type="protein sequence ID" value="MBB5035053.1"/>
    <property type="molecule type" value="Genomic_DNA"/>
</dbReference>
<dbReference type="PANTHER" id="PTHR10201:SF323">
    <property type="entry name" value="MATRIX METALLOPROTEINASE-21"/>
    <property type="match status" value="1"/>
</dbReference>
<evidence type="ECO:0000256" key="2">
    <source>
        <dbReference type="ARBA" id="ARBA00022723"/>
    </source>
</evidence>
<dbReference type="SUPFAM" id="SSF55486">
    <property type="entry name" value="Metalloproteases ('zincins'), catalytic domain"/>
    <property type="match status" value="1"/>
</dbReference>
<dbReference type="GO" id="GO:0031012">
    <property type="term" value="C:extracellular matrix"/>
    <property type="evidence" value="ECO:0007669"/>
    <property type="project" value="InterPro"/>
</dbReference>
<accession>A0A7W7YF73</accession>
<dbReference type="InterPro" id="IPR006026">
    <property type="entry name" value="Peptidase_Metallo"/>
</dbReference>
<feature type="signal peptide" evidence="6">
    <location>
        <begin position="1"/>
        <end position="24"/>
    </location>
</feature>
<keyword evidence="4" id="KW-0862">Zinc</keyword>
<evidence type="ECO:0000256" key="5">
    <source>
        <dbReference type="ARBA" id="ARBA00023049"/>
    </source>
</evidence>
<dbReference type="SMART" id="SM00235">
    <property type="entry name" value="ZnMc"/>
    <property type="match status" value="1"/>
</dbReference>
<keyword evidence="1" id="KW-0645">Protease</keyword>
<dbReference type="InterPro" id="IPR024079">
    <property type="entry name" value="MetalloPept_cat_dom_sf"/>
</dbReference>
<dbReference type="PANTHER" id="PTHR10201">
    <property type="entry name" value="MATRIX METALLOPROTEINASE"/>
    <property type="match status" value="1"/>
</dbReference>
<evidence type="ECO:0000256" key="4">
    <source>
        <dbReference type="ARBA" id="ARBA00022833"/>
    </source>
</evidence>
<gene>
    <name evidence="8" type="ORF">HNQ65_004661</name>
</gene>
<proteinExistence type="predicted"/>
<keyword evidence="2" id="KW-0479">Metal-binding</keyword>
<dbReference type="RefSeq" id="WP_184343460.1">
    <property type="nucleotide sequence ID" value="NZ_JACHIG010000013.1"/>
</dbReference>
<organism evidence="8 9">
    <name type="scientific">Prosthecobacter vanneervenii</name>
    <dbReference type="NCBI Taxonomy" id="48466"/>
    <lineage>
        <taxon>Bacteria</taxon>
        <taxon>Pseudomonadati</taxon>
        <taxon>Verrucomicrobiota</taxon>
        <taxon>Verrucomicrobiia</taxon>
        <taxon>Verrucomicrobiales</taxon>
        <taxon>Verrucomicrobiaceae</taxon>
        <taxon>Prosthecobacter</taxon>
    </lineage>
</organism>
<keyword evidence="5" id="KW-0482">Metalloprotease</keyword>
<feature type="chain" id="PRO_5031083259" description="Peptidase metallopeptidase domain-containing protein" evidence="6">
    <location>
        <begin position="25"/>
        <end position="228"/>
    </location>
</feature>
<keyword evidence="6" id="KW-0732">Signal</keyword>
<dbReference type="GO" id="GO:0006508">
    <property type="term" value="P:proteolysis"/>
    <property type="evidence" value="ECO:0007669"/>
    <property type="project" value="UniProtKB-KW"/>
</dbReference>
<dbReference type="GO" id="GO:0004222">
    <property type="term" value="F:metalloendopeptidase activity"/>
    <property type="evidence" value="ECO:0007669"/>
    <property type="project" value="InterPro"/>
</dbReference>
<evidence type="ECO:0000256" key="3">
    <source>
        <dbReference type="ARBA" id="ARBA00022801"/>
    </source>
</evidence>
<dbReference type="PROSITE" id="PS51257">
    <property type="entry name" value="PROKAR_LIPOPROTEIN"/>
    <property type="match status" value="1"/>
</dbReference>
<evidence type="ECO:0000313" key="8">
    <source>
        <dbReference type="EMBL" id="MBB5035053.1"/>
    </source>
</evidence>
<keyword evidence="9" id="KW-1185">Reference proteome</keyword>
<evidence type="ECO:0000259" key="7">
    <source>
        <dbReference type="SMART" id="SM00235"/>
    </source>
</evidence>
<dbReference type="InterPro" id="IPR001818">
    <property type="entry name" value="Pept_M10_metallopeptidase"/>
</dbReference>
<dbReference type="Gene3D" id="3.40.390.10">
    <property type="entry name" value="Collagenase (Catalytic Domain)"/>
    <property type="match status" value="1"/>
</dbReference>
<reference evidence="8 9" key="1">
    <citation type="submission" date="2020-08" db="EMBL/GenBank/DDBJ databases">
        <title>Genomic Encyclopedia of Type Strains, Phase IV (KMG-IV): sequencing the most valuable type-strain genomes for metagenomic binning, comparative biology and taxonomic classification.</title>
        <authorList>
            <person name="Goeker M."/>
        </authorList>
    </citation>
    <scope>NUCLEOTIDE SEQUENCE [LARGE SCALE GENOMIC DNA]</scope>
    <source>
        <strain evidence="8 9">DSM 12252</strain>
    </source>
</reference>
<evidence type="ECO:0000256" key="1">
    <source>
        <dbReference type="ARBA" id="ARBA00022670"/>
    </source>
</evidence>
<evidence type="ECO:0000313" key="9">
    <source>
        <dbReference type="Proteomes" id="UP000590740"/>
    </source>
</evidence>
<comment type="caution">
    <text evidence="8">The sequence shown here is derived from an EMBL/GenBank/DDBJ whole genome shotgun (WGS) entry which is preliminary data.</text>
</comment>
<dbReference type="Proteomes" id="UP000590740">
    <property type="component" value="Unassembled WGS sequence"/>
</dbReference>